<feature type="region of interest" description="Disordered" evidence="1">
    <location>
        <begin position="58"/>
        <end position="83"/>
    </location>
</feature>
<gene>
    <name evidence="2" type="ORF">HO133_004370</name>
</gene>
<comment type="caution">
    <text evidence="2">The sequence shown here is derived from an EMBL/GenBank/DDBJ whole genome shotgun (WGS) entry which is preliminary data.</text>
</comment>
<sequence>MFAADTWQYFGHHLPHTDKWVYKNIHSIHHRLYLSYSYGAAFMHPSRADSWTALEQPSPLASKSKNEVLGRGPGGTIDGTLPS</sequence>
<reference evidence="2 3" key="1">
    <citation type="journal article" date="2020" name="Genomics">
        <title>Complete, high-quality genomes from long-read metagenomic sequencing of two wolf lichen thalli reveals enigmatic genome architecture.</title>
        <authorList>
            <person name="McKenzie S.K."/>
            <person name="Walston R.F."/>
            <person name="Allen J.L."/>
        </authorList>
    </citation>
    <scope>NUCLEOTIDE SEQUENCE [LARGE SCALE GENOMIC DNA]</scope>
    <source>
        <strain evidence="2">WasteWater1</strain>
    </source>
</reference>
<dbReference type="GeneID" id="59332778"/>
<keyword evidence="3" id="KW-1185">Reference proteome</keyword>
<name>A0A8H6FK81_9LECA</name>
<evidence type="ECO:0000313" key="2">
    <source>
        <dbReference type="EMBL" id="KAF6230032.1"/>
    </source>
</evidence>
<protein>
    <recommendedName>
        <fullName evidence="4">Fatty acid hydroxylase domain-containing protein</fullName>
    </recommendedName>
</protein>
<accession>A0A8H6FK81</accession>
<evidence type="ECO:0008006" key="4">
    <source>
        <dbReference type="Google" id="ProtNLM"/>
    </source>
</evidence>
<dbReference type="AlphaFoldDB" id="A0A8H6FK81"/>
<dbReference type="Proteomes" id="UP000593566">
    <property type="component" value="Unassembled WGS sequence"/>
</dbReference>
<dbReference type="EMBL" id="JACCJB010000002">
    <property type="protein sequence ID" value="KAF6230032.1"/>
    <property type="molecule type" value="Genomic_DNA"/>
</dbReference>
<evidence type="ECO:0000256" key="1">
    <source>
        <dbReference type="SAM" id="MobiDB-lite"/>
    </source>
</evidence>
<proteinExistence type="predicted"/>
<evidence type="ECO:0000313" key="3">
    <source>
        <dbReference type="Proteomes" id="UP000593566"/>
    </source>
</evidence>
<organism evidence="2 3">
    <name type="scientific">Letharia lupina</name>
    <dbReference type="NCBI Taxonomy" id="560253"/>
    <lineage>
        <taxon>Eukaryota</taxon>
        <taxon>Fungi</taxon>
        <taxon>Dikarya</taxon>
        <taxon>Ascomycota</taxon>
        <taxon>Pezizomycotina</taxon>
        <taxon>Lecanoromycetes</taxon>
        <taxon>OSLEUM clade</taxon>
        <taxon>Lecanoromycetidae</taxon>
        <taxon>Lecanorales</taxon>
        <taxon>Lecanorineae</taxon>
        <taxon>Parmeliaceae</taxon>
        <taxon>Letharia</taxon>
    </lineage>
</organism>
<dbReference type="RefSeq" id="XP_037157289.1">
    <property type="nucleotide sequence ID" value="XM_037295288.1"/>
</dbReference>